<dbReference type="EMBL" id="MLJW01008442">
    <property type="protein sequence ID" value="OIQ64074.1"/>
    <property type="molecule type" value="Genomic_DNA"/>
</dbReference>
<dbReference type="AlphaFoldDB" id="A0A1J5NZ67"/>
<reference evidence="1" key="1">
    <citation type="submission" date="2016-10" db="EMBL/GenBank/DDBJ databases">
        <title>Sequence of Gallionella enrichment culture.</title>
        <authorList>
            <person name="Poehlein A."/>
            <person name="Muehling M."/>
            <person name="Daniel R."/>
        </authorList>
    </citation>
    <scope>NUCLEOTIDE SEQUENCE</scope>
</reference>
<sequence length="46" mass="4950">MAGGTRRGSIWLLGMWANIFGSRAFTAASFVERSASNWARPASVFG</sequence>
<proteinExistence type="predicted"/>
<comment type="caution">
    <text evidence="1">The sequence shown here is derived from an EMBL/GenBank/DDBJ whole genome shotgun (WGS) entry which is preliminary data.</text>
</comment>
<evidence type="ECO:0000313" key="1">
    <source>
        <dbReference type="EMBL" id="OIQ64074.1"/>
    </source>
</evidence>
<accession>A0A1J5NZ67</accession>
<name>A0A1J5NZ67_9ZZZZ</name>
<protein>
    <submittedName>
        <fullName evidence="1">Uncharacterized protein</fullName>
    </submittedName>
</protein>
<gene>
    <name evidence="1" type="ORF">GALL_543780</name>
</gene>
<organism evidence="1">
    <name type="scientific">mine drainage metagenome</name>
    <dbReference type="NCBI Taxonomy" id="410659"/>
    <lineage>
        <taxon>unclassified sequences</taxon>
        <taxon>metagenomes</taxon>
        <taxon>ecological metagenomes</taxon>
    </lineage>
</organism>